<name>A0A502HNS4_9PSED</name>
<reference evidence="1 2" key="1">
    <citation type="journal article" date="2019" name="Environ. Microbiol.">
        <title>Species interactions and distinct microbial communities in high Arctic permafrost affected cryosols are associated with the CH4 and CO2 gas fluxes.</title>
        <authorList>
            <person name="Altshuler I."/>
            <person name="Hamel J."/>
            <person name="Turney S."/>
            <person name="Magnuson E."/>
            <person name="Levesque R."/>
            <person name="Greer C."/>
            <person name="Whyte L.G."/>
        </authorList>
    </citation>
    <scope>NUCLEOTIDE SEQUENCE [LARGE SCALE GENOMIC DNA]</scope>
    <source>
        <strain evidence="1 2">E3</strain>
    </source>
</reference>
<evidence type="ECO:0000313" key="1">
    <source>
        <dbReference type="EMBL" id="TPG76311.1"/>
    </source>
</evidence>
<gene>
    <name evidence="1" type="ORF">EAH78_18280</name>
</gene>
<proteinExistence type="predicted"/>
<dbReference type="EMBL" id="RCZE01000008">
    <property type="protein sequence ID" value="TPG76311.1"/>
    <property type="molecule type" value="Genomic_DNA"/>
</dbReference>
<protein>
    <submittedName>
        <fullName evidence="1">Uncharacterized protein</fullName>
    </submittedName>
</protein>
<dbReference type="Proteomes" id="UP000317933">
    <property type="component" value="Unassembled WGS sequence"/>
</dbReference>
<organism evidence="1 2">
    <name type="scientific">Pseudomonas arsenicoxydans</name>
    <dbReference type="NCBI Taxonomy" id="702115"/>
    <lineage>
        <taxon>Bacteria</taxon>
        <taxon>Pseudomonadati</taxon>
        <taxon>Pseudomonadota</taxon>
        <taxon>Gammaproteobacteria</taxon>
        <taxon>Pseudomonadales</taxon>
        <taxon>Pseudomonadaceae</taxon>
        <taxon>Pseudomonas</taxon>
    </lineage>
</organism>
<evidence type="ECO:0000313" key="2">
    <source>
        <dbReference type="Proteomes" id="UP000317933"/>
    </source>
</evidence>
<dbReference type="RefSeq" id="WP_140668750.1">
    <property type="nucleotide sequence ID" value="NZ_RCZE01000008.1"/>
</dbReference>
<sequence>MSMQAFSTPQIIVNNETIAIVPNSLTYDGGEGEIKVRAASTGGGSAVSVHTFDAESMVSKVKFEIYVTADADKKIAKWKSMIGTNVIQFSDQLASGEVMARSFSGMSCTNAVERGPAADGKISIEWSGDQMA</sequence>
<accession>A0A502HNS4</accession>
<comment type="caution">
    <text evidence="1">The sequence shown here is derived from an EMBL/GenBank/DDBJ whole genome shotgun (WGS) entry which is preliminary data.</text>
</comment>
<dbReference type="AlphaFoldDB" id="A0A502HNS4"/>